<accession>A0A0F8ZZ00</accession>
<reference evidence="2" key="1">
    <citation type="journal article" date="2015" name="Nature">
        <title>Complex archaea that bridge the gap between prokaryotes and eukaryotes.</title>
        <authorList>
            <person name="Spang A."/>
            <person name="Saw J.H."/>
            <person name="Jorgensen S.L."/>
            <person name="Zaremba-Niedzwiedzka K."/>
            <person name="Martijn J."/>
            <person name="Lind A.E."/>
            <person name="van Eijk R."/>
            <person name="Schleper C."/>
            <person name="Guy L."/>
            <person name="Ettema T.J."/>
        </authorList>
    </citation>
    <scope>NUCLEOTIDE SEQUENCE</scope>
</reference>
<feature type="transmembrane region" description="Helical" evidence="1">
    <location>
        <begin position="7"/>
        <end position="24"/>
    </location>
</feature>
<feature type="transmembrane region" description="Helical" evidence="1">
    <location>
        <begin position="30"/>
        <end position="51"/>
    </location>
</feature>
<gene>
    <name evidence="2" type="ORF">LCGC14_2911990</name>
</gene>
<dbReference type="AlphaFoldDB" id="A0A0F8ZZ00"/>
<comment type="caution">
    <text evidence="2">The sequence shown here is derived from an EMBL/GenBank/DDBJ whole genome shotgun (WGS) entry which is preliminary data.</text>
</comment>
<organism evidence="2">
    <name type="scientific">marine sediment metagenome</name>
    <dbReference type="NCBI Taxonomy" id="412755"/>
    <lineage>
        <taxon>unclassified sequences</taxon>
        <taxon>metagenomes</taxon>
        <taxon>ecological metagenomes</taxon>
    </lineage>
</organism>
<keyword evidence="1" id="KW-0472">Membrane</keyword>
<keyword evidence="1" id="KW-1133">Transmembrane helix</keyword>
<dbReference type="EMBL" id="LAZR01057648">
    <property type="protein sequence ID" value="KKK71629.1"/>
    <property type="molecule type" value="Genomic_DNA"/>
</dbReference>
<name>A0A0F8ZZ00_9ZZZZ</name>
<protein>
    <submittedName>
        <fullName evidence="2">Uncharacterized protein</fullName>
    </submittedName>
</protein>
<keyword evidence="1" id="KW-0812">Transmembrane</keyword>
<proteinExistence type="predicted"/>
<evidence type="ECO:0000256" key="1">
    <source>
        <dbReference type="SAM" id="Phobius"/>
    </source>
</evidence>
<sequence length="60" mass="6963">MKRRTMLMIGLIMSIIPLVWITTIRPLSNWSMPIIIPVIIFGLLMVVYAIINPKMDEVHQ</sequence>
<evidence type="ECO:0000313" key="2">
    <source>
        <dbReference type="EMBL" id="KKK71629.1"/>
    </source>
</evidence>